<protein>
    <submittedName>
        <fullName evidence="2">POK9 protein</fullName>
    </submittedName>
</protein>
<dbReference type="AlphaFoldDB" id="A0A7K9RFV9"/>
<sequence length="113" mass="12364">MAGAFAAIKGPSKNSRVWFGCGKPGHLKKDCFTQKAKFKAPDVCPRCHKGHRFSNVCCSKYDSEGRLIQGNRSQSAGCQRHAPTEIPQLPSQMSALQRPAPQTPHGRSPQVFT</sequence>
<proteinExistence type="predicted"/>
<comment type="caution">
    <text evidence="2">The sequence shown here is derived from an EMBL/GenBank/DDBJ whole genome shotgun (WGS) entry which is preliminary data.</text>
</comment>
<dbReference type="GO" id="GO:0008270">
    <property type="term" value="F:zinc ion binding"/>
    <property type="evidence" value="ECO:0007669"/>
    <property type="project" value="InterPro"/>
</dbReference>
<organism evidence="2 3">
    <name type="scientific">Sterrhoptilus dennistouni</name>
    <dbReference type="NCBI Taxonomy" id="2585820"/>
    <lineage>
        <taxon>Eukaryota</taxon>
        <taxon>Metazoa</taxon>
        <taxon>Chordata</taxon>
        <taxon>Craniata</taxon>
        <taxon>Vertebrata</taxon>
        <taxon>Euteleostomi</taxon>
        <taxon>Archelosauria</taxon>
        <taxon>Archosauria</taxon>
        <taxon>Dinosauria</taxon>
        <taxon>Saurischia</taxon>
        <taxon>Theropoda</taxon>
        <taxon>Coelurosauria</taxon>
        <taxon>Aves</taxon>
        <taxon>Neognathae</taxon>
        <taxon>Neoaves</taxon>
        <taxon>Telluraves</taxon>
        <taxon>Australaves</taxon>
        <taxon>Passeriformes</taxon>
        <taxon>Sylvioidea</taxon>
        <taxon>Zosteropidae</taxon>
        <taxon>Sterrhoptilus</taxon>
    </lineage>
</organism>
<reference evidence="2 3" key="1">
    <citation type="submission" date="2019-09" db="EMBL/GenBank/DDBJ databases">
        <title>Bird 10,000 Genomes (B10K) Project - Family phase.</title>
        <authorList>
            <person name="Zhang G."/>
        </authorList>
    </citation>
    <scope>NUCLEOTIDE SEQUENCE [LARGE SCALE GENOMIC DNA]</scope>
    <source>
        <strain evidence="2">B10K-DU-001-27</strain>
        <tissue evidence="2">Muscle</tissue>
    </source>
</reference>
<dbReference type="Proteomes" id="UP000572325">
    <property type="component" value="Unassembled WGS sequence"/>
</dbReference>
<dbReference type="GO" id="GO:0003676">
    <property type="term" value="F:nucleic acid binding"/>
    <property type="evidence" value="ECO:0007669"/>
    <property type="project" value="InterPro"/>
</dbReference>
<dbReference type="SUPFAM" id="SSF57756">
    <property type="entry name" value="Retrovirus zinc finger-like domains"/>
    <property type="match status" value="1"/>
</dbReference>
<dbReference type="InterPro" id="IPR036875">
    <property type="entry name" value="Znf_CCHC_sf"/>
</dbReference>
<evidence type="ECO:0000313" key="3">
    <source>
        <dbReference type="Proteomes" id="UP000572325"/>
    </source>
</evidence>
<accession>A0A7K9RFV9</accession>
<feature type="non-terminal residue" evidence="2">
    <location>
        <position position="1"/>
    </location>
</feature>
<name>A0A7K9RFV9_9PASS</name>
<evidence type="ECO:0000313" key="2">
    <source>
        <dbReference type="EMBL" id="NXI22373.1"/>
    </source>
</evidence>
<evidence type="ECO:0000256" key="1">
    <source>
        <dbReference type="SAM" id="MobiDB-lite"/>
    </source>
</evidence>
<keyword evidence="3" id="KW-1185">Reference proteome</keyword>
<feature type="region of interest" description="Disordered" evidence="1">
    <location>
        <begin position="89"/>
        <end position="113"/>
    </location>
</feature>
<gene>
    <name evidence="2" type="primary">Ervk9_0</name>
    <name evidence="2" type="ORF">STEDEN_R14782</name>
</gene>
<feature type="non-terminal residue" evidence="2">
    <location>
        <position position="113"/>
    </location>
</feature>
<dbReference type="EMBL" id="VWZU01002062">
    <property type="protein sequence ID" value="NXI22373.1"/>
    <property type="molecule type" value="Genomic_DNA"/>
</dbReference>